<sequence>MLGSLLRLARRAGMAVVFLLLPLVQLSASPGASDESEHLNFPLPLEAYQELQVERANELGIAPEDLGIVEILKVRIAADPFNLIATLIFFGAVAHTFLATKFNKLAHQFEAAHLARIKSHRKVYVQGKEPVSFRATLCHFLGEVEAIFGIWLIPLLLSLVVLEPKGLLTAAYYIDSRNYTEPMFVVIIMAIASSRPVIQFAETCMRGIASIGRKTPSAWWLTILMIGPLLGSFITEPAAMTIAALLLGQQFYHLDPSPKFKYATLGLLFVNISVGGTLTHFAAPPVLMIVDTWHWNLPYMFTHFGWRAVLGVAVSTLAYYLVFKKEFVQLDRKAKELEAESKNEPEPEPAPLWVIFVHLGFVAWTVITLHHPAFFIGGFLFFLAFTMATHHHQFDIQLKSPLLVGFFLAGLVTHGGLQGWWISPVLSMLAEIPLFIGATILTAFNDNAAITFLASQVPAFSPDDFLAGHWVSKTGKALATAQGLEYAVVAGAVTGGGLTVIANAPNPAGQSILSKYFKGGVSPLYLLLGALFPTCVMAACFMILAH</sequence>
<feature type="transmembrane region" description="Helical" evidence="1">
    <location>
        <begin position="524"/>
        <end position="545"/>
    </location>
</feature>
<keyword evidence="1" id="KW-1133">Transmembrane helix</keyword>
<dbReference type="OrthoDB" id="248356at2"/>
<dbReference type="InParanoid" id="A0A317ZHC1"/>
<keyword evidence="1" id="KW-0812">Transmembrane</keyword>
<dbReference type="AlphaFoldDB" id="A0A317ZHC1"/>
<evidence type="ECO:0008006" key="4">
    <source>
        <dbReference type="Google" id="ProtNLM"/>
    </source>
</evidence>
<dbReference type="InterPro" id="IPR009978">
    <property type="entry name" value="Na_H_antiport_3"/>
</dbReference>
<feature type="transmembrane region" description="Helical" evidence="1">
    <location>
        <begin position="402"/>
        <end position="422"/>
    </location>
</feature>
<reference evidence="2 3" key="1">
    <citation type="submission" date="2018-05" db="EMBL/GenBank/DDBJ databases">
        <title>Coraliomargarita sinensis sp. nov., isolated from a marine solar saltern.</title>
        <authorList>
            <person name="Zhou L.Y."/>
        </authorList>
    </citation>
    <scope>NUCLEOTIDE SEQUENCE [LARGE SCALE GENOMIC DNA]</scope>
    <source>
        <strain evidence="2 3">WN38</strain>
    </source>
</reference>
<keyword evidence="3" id="KW-1185">Reference proteome</keyword>
<feature type="transmembrane region" description="Helical" evidence="1">
    <location>
        <begin position="140"/>
        <end position="162"/>
    </location>
</feature>
<feature type="transmembrane region" description="Helical" evidence="1">
    <location>
        <begin position="260"/>
        <end position="283"/>
    </location>
</feature>
<feature type="transmembrane region" description="Helical" evidence="1">
    <location>
        <begin position="182"/>
        <end position="198"/>
    </location>
</feature>
<name>A0A317ZHC1_9BACT</name>
<comment type="caution">
    <text evidence="2">The sequence shown here is derived from an EMBL/GenBank/DDBJ whole genome shotgun (WGS) entry which is preliminary data.</text>
</comment>
<feature type="transmembrane region" description="Helical" evidence="1">
    <location>
        <begin position="218"/>
        <end position="248"/>
    </location>
</feature>
<feature type="transmembrane region" description="Helical" evidence="1">
    <location>
        <begin position="303"/>
        <end position="323"/>
    </location>
</feature>
<evidence type="ECO:0000313" key="3">
    <source>
        <dbReference type="Proteomes" id="UP000247099"/>
    </source>
</evidence>
<protein>
    <recommendedName>
        <fullName evidence="4">Na+/H+ antiporter</fullName>
    </recommendedName>
</protein>
<evidence type="ECO:0000313" key="2">
    <source>
        <dbReference type="EMBL" id="PXA04850.1"/>
    </source>
</evidence>
<feature type="transmembrane region" description="Helical" evidence="1">
    <location>
        <begin position="434"/>
        <end position="454"/>
    </location>
</feature>
<organism evidence="2 3">
    <name type="scientific">Coraliomargarita sinensis</name>
    <dbReference type="NCBI Taxonomy" id="2174842"/>
    <lineage>
        <taxon>Bacteria</taxon>
        <taxon>Pseudomonadati</taxon>
        <taxon>Verrucomicrobiota</taxon>
        <taxon>Opitutia</taxon>
        <taxon>Puniceicoccales</taxon>
        <taxon>Coraliomargaritaceae</taxon>
        <taxon>Coraliomargarita</taxon>
    </lineage>
</organism>
<dbReference type="Pfam" id="PF07399">
    <property type="entry name" value="Na_H_antiport_3"/>
    <property type="match status" value="1"/>
</dbReference>
<dbReference type="EMBL" id="QHJQ01000003">
    <property type="protein sequence ID" value="PXA04850.1"/>
    <property type="molecule type" value="Genomic_DNA"/>
</dbReference>
<feature type="transmembrane region" description="Helical" evidence="1">
    <location>
        <begin position="483"/>
        <end position="504"/>
    </location>
</feature>
<feature type="transmembrane region" description="Helical" evidence="1">
    <location>
        <begin position="373"/>
        <end position="390"/>
    </location>
</feature>
<proteinExistence type="predicted"/>
<keyword evidence="1" id="KW-0472">Membrane</keyword>
<evidence type="ECO:0000256" key="1">
    <source>
        <dbReference type="SAM" id="Phobius"/>
    </source>
</evidence>
<accession>A0A317ZHC1</accession>
<dbReference type="Proteomes" id="UP000247099">
    <property type="component" value="Unassembled WGS sequence"/>
</dbReference>
<gene>
    <name evidence="2" type="ORF">DDZ13_06120</name>
</gene>